<dbReference type="RefSeq" id="WP_132703121.1">
    <property type="nucleotide sequence ID" value="NZ_SLZR01000017.1"/>
</dbReference>
<evidence type="ECO:0000313" key="2">
    <source>
        <dbReference type="EMBL" id="TCS38138.1"/>
    </source>
</evidence>
<reference evidence="2 3" key="1">
    <citation type="submission" date="2019-03" db="EMBL/GenBank/DDBJ databases">
        <title>Genomic Encyclopedia of Archaeal and Bacterial Type Strains, Phase II (KMG-II): from individual species to whole genera.</title>
        <authorList>
            <person name="Goeker M."/>
        </authorList>
    </citation>
    <scope>NUCLEOTIDE SEQUENCE [LARGE SCALE GENOMIC DNA]</scope>
    <source>
        <strain evidence="2 3">DSM 15388</strain>
    </source>
</reference>
<dbReference type="SUPFAM" id="SSF117074">
    <property type="entry name" value="Hypothetical protein PA1324"/>
    <property type="match status" value="1"/>
</dbReference>
<gene>
    <name evidence="2" type="ORF">BCF53_11766</name>
</gene>
<keyword evidence="1" id="KW-0732">Signal</keyword>
<dbReference type="EMBL" id="SLZR01000017">
    <property type="protein sequence ID" value="TCS38138.1"/>
    <property type="molecule type" value="Genomic_DNA"/>
</dbReference>
<evidence type="ECO:0000256" key="1">
    <source>
        <dbReference type="SAM" id="SignalP"/>
    </source>
</evidence>
<feature type="chain" id="PRO_5020210664" evidence="1">
    <location>
        <begin position="24"/>
        <end position="537"/>
    </location>
</feature>
<sequence>MKRNVFLVTALAAGIALTGCNVADQDGDGTDSRVGLNGLAVDGRVAGGKVWVDSNNNYEVDDFEPYAFTDSDGYYSYNPLTNTNYCTLPVISDEYQRHCLVYGSTVNSMIVRIKGGIDLSTGERLKGLMAMSSSISESAEISMTPLVLSPITTLLSAAPTESAQNSIRSALGITSNADLRLDFSTASDDTSKRFLANAVAVQTMIDVLANSADDGITEAQAQRSIIDQISLSVSTNLTAPTSFNSATLAEMVSTVSTNSTKQTSIASRLEALNSEINKISTAINLDEVNANLKAAEVISQLVKSEANAEHSSEASAAAAVLDSGMTDLVGLLETQFSSDTTTEFDITSITRELIEAGEDDPTFGSDISAVINSAIDESVLSTETSWGGEWFVLQPSEEYAEDVAAGSYVALYLEGDVDSKSGSISVCVNAAAADSTDANEALTNEYMTGSWTKISDGVVTLVIDFEGQEFEGTMKAKDSTDANGNPFFRFSTDIEDIDEDGDAISNQVGVIAISYSDVPDSSDDCESDIDAELSLVL</sequence>
<feature type="signal peptide" evidence="1">
    <location>
        <begin position="1"/>
        <end position="23"/>
    </location>
</feature>
<dbReference type="Proteomes" id="UP000295793">
    <property type="component" value="Unassembled WGS sequence"/>
</dbReference>
<dbReference type="AlphaFoldDB" id="A0A4R3HY72"/>
<comment type="caution">
    <text evidence="2">The sequence shown here is derived from an EMBL/GenBank/DDBJ whole genome shotgun (WGS) entry which is preliminary data.</text>
</comment>
<proteinExistence type="predicted"/>
<keyword evidence="3" id="KW-1185">Reference proteome</keyword>
<evidence type="ECO:0000313" key="3">
    <source>
        <dbReference type="Proteomes" id="UP000295793"/>
    </source>
</evidence>
<dbReference type="OrthoDB" id="5697523at2"/>
<organism evidence="2 3">
    <name type="scientific">Reinekea marinisedimentorum</name>
    <dbReference type="NCBI Taxonomy" id="230495"/>
    <lineage>
        <taxon>Bacteria</taxon>
        <taxon>Pseudomonadati</taxon>
        <taxon>Pseudomonadota</taxon>
        <taxon>Gammaproteobacteria</taxon>
        <taxon>Oceanospirillales</taxon>
        <taxon>Saccharospirillaceae</taxon>
        <taxon>Reinekea</taxon>
    </lineage>
</organism>
<protein>
    <submittedName>
        <fullName evidence="2">Uncharacterized protein</fullName>
    </submittedName>
</protein>
<name>A0A4R3HY72_9GAMM</name>
<accession>A0A4R3HY72</accession>
<dbReference type="PROSITE" id="PS51257">
    <property type="entry name" value="PROKAR_LIPOPROTEIN"/>
    <property type="match status" value="1"/>
</dbReference>